<feature type="domain" description="Major facilitator superfamily (MFS) profile" evidence="7">
    <location>
        <begin position="15"/>
        <end position="400"/>
    </location>
</feature>
<dbReference type="OrthoDB" id="6360at2"/>
<feature type="transmembrane region" description="Helical" evidence="6">
    <location>
        <begin position="219"/>
        <end position="236"/>
    </location>
</feature>
<dbReference type="GO" id="GO:0005886">
    <property type="term" value="C:plasma membrane"/>
    <property type="evidence" value="ECO:0007669"/>
    <property type="project" value="UniProtKB-SubCell"/>
</dbReference>
<dbReference type="GO" id="GO:0022857">
    <property type="term" value="F:transmembrane transporter activity"/>
    <property type="evidence" value="ECO:0007669"/>
    <property type="project" value="InterPro"/>
</dbReference>
<dbReference type="AlphaFoldDB" id="A0A4P6JKN8"/>
<dbReference type="SUPFAM" id="SSF103473">
    <property type="entry name" value="MFS general substrate transporter"/>
    <property type="match status" value="1"/>
</dbReference>
<dbReference type="EMBL" id="CP035758">
    <property type="protein sequence ID" value="QBD75623.1"/>
    <property type="molecule type" value="Genomic_DNA"/>
</dbReference>
<organism evidence="8 9">
    <name type="scientific">Ktedonosporobacter rubrisoli</name>
    <dbReference type="NCBI Taxonomy" id="2509675"/>
    <lineage>
        <taxon>Bacteria</taxon>
        <taxon>Bacillati</taxon>
        <taxon>Chloroflexota</taxon>
        <taxon>Ktedonobacteria</taxon>
        <taxon>Ktedonobacterales</taxon>
        <taxon>Ktedonosporobacteraceae</taxon>
        <taxon>Ktedonosporobacter</taxon>
    </lineage>
</organism>
<feature type="transmembrane region" description="Helical" evidence="6">
    <location>
        <begin position="256"/>
        <end position="276"/>
    </location>
</feature>
<evidence type="ECO:0000259" key="7">
    <source>
        <dbReference type="PROSITE" id="PS50850"/>
    </source>
</evidence>
<dbReference type="Gene3D" id="1.20.1250.20">
    <property type="entry name" value="MFS general substrate transporter like domains"/>
    <property type="match status" value="2"/>
</dbReference>
<dbReference type="RefSeq" id="WP_129886221.1">
    <property type="nucleotide sequence ID" value="NZ_CP035758.1"/>
</dbReference>
<evidence type="ECO:0000313" key="9">
    <source>
        <dbReference type="Proteomes" id="UP000290365"/>
    </source>
</evidence>
<comment type="subcellular location">
    <subcellularLocation>
        <location evidence="1">Cell membrane</location>
        <topology evidence="1">Multi-pass membrane protein</topology>
    </subcellularLocation>
</comment>
<feature type="transmembrane region" description="Helical" evidence="6">
    <location>
        <begin position="283"/>
        <end position="304"/>
    </location>
</feature>
<evidence type="ECO:0000256" key="6">
    <source>
        <dbReference type="SAM" id="Phobius"/>
    </source>
</evidence>
<sequence length="416" mass="43951">MKTSLSRDGSARWWMLLLLSLGFVQLTLNWFNIAAAFSVIGPRFGLQVPQLALLISLFLAGYGIFHIPTGFLAYRFGLRNTLLAGILLESLGTIATALAPDYAWLLVLRIITGVGASLFVGCGFSMVTSWFRGRELALALGISGGAAFALGAALGLFAWVSLIEAVSWSMALLIGGLIGMLIFAVSLVWLRTPDDEQVELEAKAIRWSAVGRVLGNKDLWLLGLALLGAYGAYFTASQLMSTYAVATFHFSEGQAGLMAAVIVLAGIPGSIIGGYFADRARALKLVILAPPLLLGLGLLVLPFAGVVGTWIIAVFVGFLLIYSFAAWTASPGHYSDQIFPEDVATAEGLMLTLAAVGGFLVPLGFGLIEAASGFTGAWIFLGVVSIIFAVIGFAAREPLKAPAQQEARIAVEEGVK</sequence>
<keyword evidence="3 6" id="KW-0812">Transmembrane</keyword>
<feature type="transmembrane region" description="Helical" evidence="6">
    <location>
        <begin position="136"/>
        <end position="160"/>
    </location>
</feature>
<feature type="transmembrane region" description="Helical" evidence="6">
    <location>
        <begin position="52"/>
        <end position="74"/>
    </location>
</feature>
<dbReference type="Pfam" id="PF07690">
    <property type="entry name" value="MFS_1"/>
    <property type="match status" value="1"/>
</dbReference>
<dbReference type="InterPro" id="IPR020846">
    <property type="entry name" value="MFS_dom"/>
</dbReference>
<gene>
    <name evidence="8" type="ORF">EPA93_06225</name>
</gene>
<dbReference type="PROSITE" id="PS50850">
    <property type="entry name" value="MFS"/>
    <property type="match status" value="1"/>
</dbReference>
<keyword evidence="2" id="KW-1003">Cell membrane</keyword>
<feature type="transmembrane region" description="Helical" evidence="6">
    <location>
        <begin position="166"/>
        <end position="190"/>
    </location>
</feature>
<reference evidence="8 9" key="1">
    <citation type="submission" date="2019-01" db="EMBL/GenBank/DDBJ databases">
        <title>Ktedonosporobacter rubrisoli SCAWS-G2.</title>
        <authorList>
            <person name="Huang Y."/>
            <person name="Yan B."/>
        </authorList>
    </citation>
    <scope>NUCLEOTIDE SEQUENCE [LARGE SCALE GENOMIC DNA]</scope>
    <source>
        <strain evidence="8 9">SCAWS-G2</strain>
    </source>
</reference>
<evidence type="ECO:0000313" key="8">
    <source>
        <dbReference type="EMBL" id="QBD75623.1"/>
    </source>
</evidence>
<dbReference type="InterPro" id="IPR011701">
    <property type="entry name" value="MFS"/>
</dbReference>
<feature type="transmembrane region" description="Helical" evidence="6">
    <location>
        <begin position="81"/>
        <end position="98"/>
    </location>
</feature>
<feature type="transmembrane region" description="Helical" evidence="6">
    <location>
        <begin position="349"/>
        <end position="368"/>
    </location>
</feature>
<keyword evidence="4 6" id="KW-1133">Transmembrane helix</keyword>
<keyword evidence="5 6" id="KW-0472">Membrane</keyword>
<accession>A0A4P6JKN8</accession>
<evidence type="ECO:0000256" key="2">
    <source>
        <dbReference type="ARBA" id="ARBA00022475"/>
    </source>
</evidence>
<feature type="transmembrane region" description="Helical" evidence="6">
    <location>
        <begin position="310"/>
        <end position="329"/>
    </location>
</feature>
<evidence type="ECO:0000256" key="3">
    <source>
        <dbReference type="ARBA" id="ARBA00022692"/>
    </source>
</evidence>
<dbReference type="PANTHER" id="PTHR43124:SF3">
    <property type="entry name" value="CHLORAMPHENICOL EFFLUX PUMP RV0191"/>
    <property type="match status" value="1"/>
</dbReference>
<evidence type="ECO:0000256" key="5">
    <source>
        <dbReference type="ARBA" id="ARBA00023136"/>
    </source>
</evidence>
<feature type="transmembrane region" description="Helical" evidence="6">
    <location>
        <begin position="104"/>
        <end position="124"/>
    </location>
</feature>
<keyword evidence="9" id="KW-1185">Reference proteome</keyword>
<dbReference type="PANTHER" id="PTHR43124">
    <property type="entry name" value="PURINE EFFLUX PUMP PBUE"/>
    <property type="match status" value="1"/>
</dbReference>
<feature type="transmembrane region" description="Helical" evidence="6">
    <location>
        <begin position="374"/>
        <end position="395"/>
    </location>
</feature>
<proteinExistence type="predicted"/>
<evidence type="ECO:0000256" key="1">
    <source>
        <dbReference type="ARBA" id="ARBA00004651"/>
    </source>
</evidence>
<name>A0A4P6JKN8_KTERU</name>
<dbReference type="InterPro" id="IPR036259">
    <property type="entry name" value="MFS_trans_sf"/>
</dbReference>
<protein>
    <submittedName>
        <fullName evidence="8">MFS transporter</fullName>
    </submittedName>
</protein>
<dbReference type="Proteomes" id="UP000290365">
    <property type="component" value="Chromosome"/>
</dbReference>
<dbReference type="KEGG" id="kbs:EPA93_06225"/>
<dbReference type="InterPro" id="IPR050189">
    <property type="entry name" value="MFS_Efflux_Transporters"/>
</dbReference>
<evidence type="ECO:0000256" key="4">
    <source>
        <dbReference type="ARBA" id="ARBA00022989"/>
    </source>
</evidence>